<dbReference type="Pfam" id="PF00005">
    <property type="entry name" value="ABC_tran"/>
    <property type="match status" value="1"/>
</dbReference>
<sequence>MSTISIESVTKRFPNGFEALKGISTEIAAGSFTVILGPSGAGKSTLLRLLNGLEIPSGGSIRIAGEALDKGNLRKLRSSVAMVFQQFNLVDRLSVVTNVLTGRLAHRSWVGSVFYLFRTEDMDIAQQALARVGLTDKAWSRADKLSGGQQQRVGIARALAQRPKVILADEPVASLDPVSSEEIMGLLREIRDRDGITVVVNLHQVDLAKRFADRIIGMNSGRVVFDGPPAELSPQALRTIYQREGMEHDNHLDLALAYA</sequence>
<evidence type="ECO:0000256" key="4">
    <source>
        <dbReference type="ARBA" id="ARBA00022840"/>
    </source>
</evidence>
<dbReference type="GO" id="GO:0015416">
    <property type="term" value="F:ABC-type phosphonate transporter activity"/>
    <property type="evidence" value="ECO:0007669"/>
    <property type="project" value="InterPro"/>
</dbReference>
<name>A0A106BS05_THIDE</name>
<dbReference type="InterPro" id="IPR050086">
    <property type="entry name" value="MetN_ABC_transporter-like"/>
</dbReference>
<keyword evidence="4 8" id="KW-0067">ATP-binding</keyword>
<dbReference type="GO" id="GO:0016020">
    <property type="term" value="C:membrane"/>
    <property type="evidence" value="ECO:0007669"/>
    <property type="project" value="InterPro"/>
</dbReference>
<dbReference type="SMART" id="SM00382">
    <property type="entry name" value="AAA"/>
    <property type="match status" value="1"/>
</dbReference>
<dbReference type="EMBL" id="LDUG01000015">
    <property type="protein sequence ID" value="KVW97552.1"/>
    <property type="molecule type" value="Genomic_DNA"/>
</dbReference>
<proteinExistence type="predicted"/>
<dbReference type="Gene3D" id="3.40.50.300">
    <property type="entry name" value="P-loop containing nucleotide triphosphate hydrolases"/>
    <property type="match status" value="1"/>
</dbReference>
<dbReference type="CDD" id="cd03256">
    <property type="entry name" value="ABC_PhnC_transporter"/>
    <property type="match status" value="1"/>
</dbReference>
<dbReference type="GO" id="GO:0005524">
    <property type="term" value="F:ATP binding"/>
    <property type="evidence" value="ECO:0007669"/>
    <property type="project" value="UniProtKB-KW"/>
</dbReference>
<dbReference type="SUPFAM" id="SSF52540">
    <property type="entry name" value="P-loop containing nucleoside triphosphate hydrolases"/>
    <property type="match status" value="1"/>
</dbReference>
<accession>A0A106BS05</accession>
<evidence type="ECO:0000256" key="3">
    <source>
        <dbReference type="ARBA" id="ARBA00022741"/>
    </source>
</evidence>
<dbReference type="InterPro" id="IPR003593">
    <property type="entry name" value="AAA+_ATPase"/>
</dbReference>
<evidence type="ECO:0000259" key="7">
    <source>
        <dbReference type="PROSITE" id="PS50893"/>
    </source>
</evidence>
<dbReference type="NCBIfam" id="TIGR02315">
    <property type="entry name" value="ABC_phnC"/>
    <property type="match status" value="1"/>
</dbReference>
<keyword evidence="5" id="KW-1278">Translocase</keyword>
<keyword evidence="2" id="KW-1003">Cell membrane</keyword>
<evidence type="ECO:0000256" key="1">
    <source>
        <dbReference type="ARBA" id="ARBA00022448"/>
    </source>
</evidence>
<evidence type="ECO:0000256" key="2">
    <source>
        <dbReference type="ARBA" id="ARBA00022475"/>
    </source>
</evidence>
<evidence type="ECO:0000313" key="8">
    <source>
        <dbReference type="EMBL" id="KVW97552.1"/>
    </source>
</evidence>
<dbReference type="AlphaFoldDB" id="A0A106BS05"/>
<organism evidence="8 9">
    <name type="scientific">Thiobacillus denitrificans</name>
    <dbReference type="NCBI Taxonomy" id="36861"/>
    <lineage>
        <taxon>Bacteria</taxon>
        <taxon>Pseudomonadati</taxon>
        <taxon>Pseudomonadota</taxon>
        <taxon>Betaproteobacteria</taxon>
        <taxon>Nitrosomonadales</taxon>
        <taxon>Thiobacillaceae</taxon>
        <taxon>Thiobacillus</taxon>
    </lineage>
</organism>
<feature type="domain" description="ABC transporter" evidence="7">
    <location>
        <begin position="4"/>
        <end position="245"/>
    </location>
</feature>
<evidence type="ECO:0000256" key="5">
    <source>
        <dbReference type="ARBA" id="ARBA00022967"/>
    </source>
</evidence>
<dbReference type="InterPro" id="IPR027417">
    <property type="entry name" value="P-loop_NTPase"/>
</dbReference>
<keyword evidence="6" id="KW-0472">Membrane</keyword>
<reference evidence="8 9" key="1">
    <citation type="journal article" date="2015" name="Appl. Environ. Microbiol.">
        <title>Aerobic and Anaerobic Thiosulfate Oxidation by a Cold-Adapted, Subglacial Chemoautotroph.</title>
        <authorList>
            <person name="Harrold Z.R."/>
            <person name="Skidmore M.L."/>
            <person name="Hamilton T.L."/>
            <person name="Desch L."/>
            <person name="Amada K."/>
            <person name="van Gelder W."/>
            <person name="Glover K."/>
            <person name="Roden E.E."/>
            <person name="Boyd E.S."/>
        </authorList>
    </citation>
    <scope>NUCLEOTIDE SEQUENCE [LARGE SCALE GENOMIC DNA]</scope>
    <source>
        <strain evidence="8 9">RG</strain>
    </source>
</reference>
<dbReference type="InterPro" id="IPR012693">
    <property type="entry name" value="ABC_transpr_PhnC"/>
</dbReference>
<comment type="caution">
    <text evidence="8">The sequence shown here is derived from an EMBL/GenBank/DDBJ whole genome shotgun (WGS) entry which is preliminary data.</text>
</comment>
<dbReference type="InterPro" id="IPR017871">
    <property type="entry name" value="ABC_transporter-like_CS"/>
</dbReference>
<keyword evidence="9" id="KW-1185">Reference proteome</keyword>
<keyword evidence="1" id="KW-0813">Transport</keyword>
<evidence type="ECO:0000313" key="9">
    <source>
        <dbReference type="Proteomes" id="UP000064243"/>
    </source>
</evidence>
<dbReference type="PROSITE" id="PS50893">
    <property type="entry name" value="ABC_TRANSPORTER_2"/>
    <property type="match status" value="1"/>
</dbReference>
<dbReference type="Proteomes" id="UP000064243">
    <property type="component" value="Unassembled WGS sequence"/>
</dbReference>
<dbReference type="InterPro" id="IPR003439">
    <property type="entry name" value="ABC_transporter-like_ATP-bd"/>
</dbReference>
<dbReference type="PROSITE" id="PS00211">
    <property type="entry name" value="ABC_TRANSPORTER_1"/>
    <property type="match status" value="1"/>
</dbReference>
<protein>
    <submittedName>
        <fullName evidence="8">Phosphonate ABC transporter ATP-binding protein</fullName>
    </submittedName>
</protein>
<dbReference type="RefSeq" id="WP_059752149.1">
    <property type="nucleotide sequence ID" value="NZ_LDUG01000015.1"/>
</dbReference>
<dbReference type="PATRIC" id="fig|36861.3.peg.239"/>
<dbReference type="PANTHER" id="PTHR43166">
    <property type="entry name" value="AMINO ACID IMPORT ATP-BINDING PROTEIN"/>
    <property type="match status" value="1"/>
</dbReference>
<dbReference type="GO" id="GO:0016887">
    <property type="term" value="F:ATP hydrolysis activity"/>
    <property type="evidence" value="ECO:0007669"/>
    <property type="project" value="InterPro"/>
</dbReference>
<dbReference type="PANTHER" id="PTHR43166:SF6">
    <property type="entry name" value="PHOSPHONATES IMPORT ATP-BINDING PROTEIN PHNC"/>
    <property type="match status" value="1"/>
</dbReference>
<evidence type="ECO:0000256" key="6">
    <source>
        <dbReference type="ARBA" id="ARBA00023136"/>
    </source>
</evidence>
<dbReference type="OrthoDB" id="9802264at2"/>
<gene>
    <name evidence="8" type="ORF">ABW22_03940</name>
</gene>
<keyword evidence="3" id="KW-0547">Nucleotide-binding</keyword>